<dbReference type="STRING" id="309807.SRU_1286"/>
<dbReference type="GO" id="GO:0005886">
    <property type="term" value="C:plasma membrane"/>
    <property type="evidence" value="ECO:0007669"/>
    <property type="project" value="UniProtKB-SubCell"/>
</dbReference>
<name>Q2S321_SALRD</name>
<dbReference type="EMBL" id="CP000159">
    <property type="protein sequence ID" value="ABC45954.1"/>
    <property type="molecule type" value="Genomic_DNA"/>
</dbReference>
<dbReference type="Pfam" id="PF01235">
    <property type="entry name" value="Na_Ala_symp"/>
    <property type="match status" value="1"/>
</dbReference>
<dbReference type="KEGG" id="sru:SRU_1286"/>
<protein>
    <submittedName>
        <fullName evidence="9">Sodium/alanine symporter</fullName>
    </submittedName>
</protein>
<dbReference type="OrthoDB" id="9804874at2"/>
<feature type="transmembrane region" description="Helical" evidence="8">
    <location>
        <begin position="279"/>
        <end position="299"/>
    </location>
</feature>
<evidence type="ECO:0000256" key="5">
    <source>
        <dbReference type="ARBA" id="ARBA00022692"/>
    </source>
</evidence>
<reference evidence="9 10" key="1">
    <citation type="journal article" date="2005" name="Proc. Natl. Acad. Sci. U.S.A.">
        <title>The genome of Salinibacter ruber: convergence and gene exchange among hyperhalophilic bacteria and archaea.</title>
        <authorList>
            <person name="Mongodin E.F."/>
            <person name="Nelson K.E."/>
            <person name="Daugherty S."/>
            <person name="Deboy R.T."/>
            <person name="Wister J."/>
            <person name="Khouri H."/>
            <person name="Weidman J."/>
            <person name="Walsh D.A."/>
            <person name="Papke R.T."/>
            <person name="Sanchez Perez G."/>
            <person name="Sharma A.K."/>
            <person name="Nesbo C.L."/>
            <person name="MacLeod D."/>
            <person name="Bapteste E."/>
            <person name="Doolittle W.F."/>
            <person name="Charlebois R.L."/>
            <person name="Legault B."/>
            <person name="Rodriguez-Valera F."/>
        </authorList>
    </citation>
    <scope>NUCLEOTIDE SEQUENCE [LARGE SCALE GENOMIC DNA]</scope>
    <source>
        <strain evidence="10">DSM 13855 / CECT 5946 / M31</strain>
    </source>
</reference>
<evidence type="ECO:0000313" key="10">
    <source>
        <dbReference type="Proteomes" id="UP000008674"/>
    </source>
</evidence>
<evidence type="ECO:0000256" key="1">
    <source>
        <dbReference type="ARBA" id="ARBA00004651"/>
    </source>
</evidence>
<dbReference type="Proteomes" id="UP000008674">
    <property type="component" value="Chromosome"/>
</dbReference>
<keyword evidence="7 8" id="KW-0472">Membrane</keyword>
<dbReference type="PATRIC" id="fig|309807.25.peg.1337"/>
<dbReference type="AlphaFoldDB" id="Q2S321"/>
<dbReference type="HOGENOM" id="CLU_024867_1_0_10"/>
<keyword evidence="6 8" id="KW-1133">Transmembrane helix</keyword>
<feature type="transmembrane region" description="Helical" evidence="8">
    <location>
        <begin position="343"/>
        <end position="362"/>
    </location>
</feature>
<sequence length="692" mass="74066">MPHGAWGAAGWRASWSGGIRFCLAGKRLQGEEIRSSAASFRIPRRKTASVCAVASHLLYSNGVPKKEDRPPGNNRGGLRVEVGAAPLWASGARLHIFAYLLPCHCADPMLQTIVDTLYDVVWTYGIPIGGGQYIPWVVLLLLGAGIYFTLRLAFVQIRQFPHGLAVTSGRYDDPDDPGDVSHFQALTTALSATLGIGNIAGAALAIHVGGPGALLWMWVTGILGMATKYSEVTIAQFYRNVEEPTEAEKGTWQQTWKGTVAGGPMYYIEKGLGSNWKPLAIFFAVMLMITSFLTGNAVQSNTVADVMNAEFGVAVWLSGLVLATIIALVILGGVTAIGRVTGILVPVMAAAYVIGALLVLAFNYTEILPTLGSVFTNAFNPSAGVAGTGAGAFLLTFTYGVQRGLFSNEAGMGSAPIAHSAAKTDEPASEGVVALLEPFIDTITVVTLTCLAILVSGAWGAEVPTEFNFDSGNADYRVENEGGIFPSSDTPEEIRIENGEQQVPNPDEDAQFAWRQAVVSSFYTSCANDCDEAEDLQEPFTGTLYPTKEVAVADDGTEYQVLYGEGVRSGAPLTRLAFERGLSPLGDWGGYVVILSVLLFAISTSISWSYYGDRCAYYLFGERAIFPYKVVFVLMNFTGAVTALTTIWTIGDIALGIVIVPNLIGVILLTDKVKEITDDYGARKPWLEESET</sequence>
<feature type="transmembrane region" description="Helical" evidence="8">
    <location>
        <begin position="624"/>
        <end position="647"/>
    </location>
</feature>
<keyword evidence="3 8" id="KW-0813">Transport</keyword>
<feature type="transmembrane region" description="Helical" evidence="8">
    <location>
        <begin position="133"/>
        <end position="154"/>
    </location>
</feature>
<dbReference type="eggNOG" id="COG1115">
    <property type="taxonomic scope" value="Bacteria"/>
</dbReference>
<feature type="transmembrane region" description="Helical" evidence="8">
    <location>
        <begin position="311"/>
        <end position="331"/>
    </location>
</feature>
<dbReference type="GO" id="GO:0005283">
    <property type="term" value="F:amino acid:sodium symporter activity"/>
    <property type="evidence" value="ECO:0007669"/>
    <property type="project" value="InterPro"/>
</dbReference>
<keyword evidence="5 8" id="KW-0812">Transmembrane</keyword>
<evidence type="ECO:0000256" key="6">
    <source>
        <dbReference type="ARBA" id="ARBA00022989"/>
    </source>
</evidence>
<dbReference type="Gene3D" id="1.20.1740.10">
    <property type="entry name" value="Amino acid/polyamine transporter I"/>
    <property type="match status" value="1"/>
</dbReference>
<comment type="subcellular location">
    <subcellularLocation>
        <location evidence="1 8">Cell membrane</location>
        <topology evidence="1 8">Multi-pass membrane protein</topology>
    </subcellularLocation>
</comment>
<dbReference type="InterPro" id="IPR001463">
    <property type="entry name" value="Na/Ala_symport"/>
</dbReference>
<evidence type="ECO:0000256" key="7">
    <source>
        <dbReference type="ARBA" id="ARBA00023136"/>
    </source>
</evidence>
<keyword evidence="4 8" id="KW-1003">Cell membrane</keyword>
<evidence type="ECO:0000256" key="4">
    <source>
        <dbReference type="ARBA" id="ARBA00022475"/>
    </source>
</evidence>
<feature type="transmembrane region" description="Helical" evidence="8">
    <location>
        <begin position="382"/>
        <end position="401"/>
    </location>
</feature>
<keyword evidence="10" id="KW-1185">Reference proteome</keyword>
<feature type="transmembrane region" description="Helical" evidence="8">
    <location>
        <begin position="588"/>
        <end position="612"/>
    </location>
</feature>
<accession>Q2S321</accession>
<evidence type="ECO:0000256" key="2">
    <source>
        <dbReference type="ARBA" id="ARBA00009261"/>
    </source>
</evidence>
<keyword evidence="8" id="KW-0769">Symport</keyword>
<organism evidence="9 10">
    <name type="scientific">Salinibacter ruber (strain DSM 13855 / M31)</name>
    <dbReference type="NCBI Taxonomy" id="309807"/>
    <lineage>
        <taxon>Bacteria</taxon>
        <taxon>Pseudomonadati</taxon>
        <taxon>Rhodothermota</taxon>
        <taxon>Rhodothermia</taxon>
        <taxon>Rhodothermales</taxon>
        <taxon>Salinibacteraceae</taxon>
        <taxon>Salinibacter</taxon>
    </lineage>
</organism>
<evidence type="ECO:0000256" key="8">
    <source>
        <dbReference type="RuleBase" id="RU363064"/>
    </source>
</evidence>
<dbReference type="EnsemblBacteria" id="ABC45954">
    <property type="protein sequence ID" value="ABC45954"/>
    <property type="gene ID" value="SRU_1286"/>
</dbReference>
<evidence type="ECO:0000256" key="3">
    <source>
        <dbReference type="ARBA" id="ARBA00022448"/>
    </source>
</evidence>
<dbReference type="PANTHER" id="PTHR30330">
    <property type="entry name" value="AGSS FAMILY TRANSPORTER, SODIUM-ALANINE"/>
    <property type="match status" value="1"/>
</dbReference>
<comment type="similarity">
    <text evidence="2 8">Belongs to the alanine or glycine:cation symporter (AGCS) (TC 2.A.25) family.</text>
</comment>
<evidence type="ECO:0000313" key="9">
    <source>
        <dbReference type="EMBL" id="ABC45954.1"/>
    </source>
</evidence>
<dbReference type="PRINTS" id="PR00175">
    <property type="entry name" value="NAALASMPORT"/>
</dbReference>
<dbReference type="NCBIfam" id="TIGR00835">
    <property type="entry name" value="agcS"/>
    <property type="match status" value="1"/>
</dbReference>
<dbReference type="PANTHER" id="PTHR30330:SF3">
    <property type="entry name" value="TRANSCRIPTIONAL REGULATOR, LRP FAMILY"/>
    <property type="match status" value="1"/>
</dbReference>
<gene>
    <name evidence="9" type="ordered locus">SRU_1286</name>
</gene>
<proteinExistence type="inferred from homology"/>
<feature type="transmembrane region" description="Helical" evidence="8">
    <location>
        <begin position="653"/>
        <end position="670"/>
    </location>
</feature>